<dbReference type="STRING" id="7868.ENSCMIP00000030453"/>
<dbReference type="GeneTree" id="ENSGT00940000155135"/>
<reference evidence="4" key="1">
    <citation type="journal article" date="2006" name="Science">
        <title>Ancient noncoding elements conserved in the human genome.</title>
        <authorList>
            <person name="Venkatesh B."/>
            <person name="Kirkness E.F."/>
            <person name="Loh Y.H."/>
            <person name="Halpern A.L."/>
            <person name="Lee A.P."/>
            <person name="Johnson J."/>
            <person name="Dandona N."/>
            <person name="Viswanathan L.D."/>
            <person name="Tay A."/>
            <person name="Venter J.C."/>
            <person name="Strausberg R.L."/>
            <person name="Brenner S."/>
        </authorList>
    </citation>
    <scope>NUCLEOTIDE SEQUENCE [LARGE SCALE GENOMIC DNA]</scope>
</reference>
<dbReference type="OrthoDB" id="9971011at2759"/>
<dbReference type="AlphaFoldDB" id="V9LJ13"/>
<dbReference type="Ensembl" id="ENSCMIT00000030920.1">
    <property type="protein sequence ID" value="ENSCMIP00000030453.1"/>
    <property type="gene ID" value="ENSCMIG00000013107.1"/>
</dbReference>
<dbReference type="InterPro" id="IPR012674">
    <property type="entry name" value="Calycin"/>
</dbReference>
<comment type="similarity">
    <text evidence="1">Belongs to the calycin superfamily. Fatty-acid binding protein (FABP) family.</text>
</comment>
<proteinExistence type="evidence at transcript level"/>
<dbReference type="InterPro" id="IPR031259">
    <property type="entry name" value="ILBP"/>
</dbReference>
<dbReference type="InterPro" id="IPR000463">
    <property type="entry name" value="Fatty_acid-bd"/>
</dbReference>
<evidence type="ECO:0000313" key="4">
    <source>
        <dbReference type="Proteomes" id="UP000314986"/>
    </source>
</evidence>
<reference evidence="4" key="2">
    <citation type="journal article" date="2007" name="PLoS Biol.">
        <title>Survey sequencing and comparative analysis of the elephant shark (Callorhinchus milii) genome.</title>
        <authorList>
            <person name="Venkatesh B."/>
            <person name="Kirkness E.F."/>
            <person name="Loh Y.H."/>
            <person name="Halpern A.L."/>
            <person name="Lee A.P."/>
            <person name="Johnson J."/>
            <person name="Dandona N."/>
            <person name="Viswanathan L.D."/>
            <person name="Tay A."/>
            <person name="Venter J.C."/>
            <person name="Strausberg R.L."/>
            <person name="Brenner S."/>
        </authorList>
    </citation>
    <scope>NUCLEOTIDE SEQUENCE [LARGE SCALE GENOMIC DNA]</scope>
</reference>
<dbReference type="Pfam" id="PF14651">
    <property type="entry name" value="Lipocalin_7"/>
    <property type="match status" value="1"/>
</dbReference>
<dbReference type="RefSeq" id="XP_007896233.1">
    <property type="nucleotide sequence ID" value="XM_007898042.2"/>
</dbReference>
<dbReference type="KEGG" id="cmk:103181512"/>
<protein>
    <submittedName>
        <fullName evidence="2 3">Fatty acid-binding protein 1, liver</fullName>
    </submittedName>
</protein>
<dbReference type="OMA" id="TEMMDAN"/>
<dbReference type="Gene3D" id="2.40.128.20">
    <property type="match status" value="1"/>
</dbReference>
<gene>
    <name evidence="3" type="primary">LOC103181512</name>
</gene>
<name>V9LJ13_CALMI</name>
<accession>V9LJ13</accession>
<dbReference type="GO" id="GO:0008289">
    <property type="term" value="F:lipid binding"/>
    <property type="evidence" value="ECO:0007669"/>
    <property type="project" value="InterPro"/>
</dbReference>
<keyword evidence="4" id="KW-1185">Reference proteome</keyword>
<evidence type="ECO:0000313" key="2">
    <source>
        <dbReference type="EMBL" id="AFP12807.1"/>
    </source>
</evidence>
<dbReference type="EMBL" id="JW880290">
    <property type="protein sequence ID" value="AFP12807.1"/>
    <property type="molecule type" value="mRNA"/>
</dbReference>
<dbReference type="GeneID" id="103181512"/>
<evidence type="ECO:0000313" key="3">
    <source>
        <dbReference type="Ensembl" id="ENSCMIP00000030453.1"/>
    </source>
</evidence>
<dbReference type="PRINTS" id="PR00178">
    <property type="entry name" value="FATTYACIDBP"/>
</dbReference>
<dbReference type="SUPFAM" id="SSF50814">
    <property type="entry name" value="Lipocalins"/>
    <property type="match status" value="1"/>
</dbReference>
<dbReference type="Proteomes" id="UP000314986">
    <property type="component" value="Unassembled WGS sequence"/>
</dbReference>
<dbReference type="PANTHER" id="PTHR11955">
    <property type="entry name" value="FATTY ACID BINDING PROTEIN"/>
    <property type="match status" value="1"/>
</dbReference>
<reference evidence="3" key="4">
    <citation type="submission" date="2025-05" db="UniProtKB">
        <authorList>
            <consortium name="Ensembl"/>
        </authorList>
    </citation>
    <scope>IDENTIFICATION</scope>
</reference>
<organism evidence="2">
    <name type="scientific">Callorhinchus milii</name>
    <name type="common">Ghost shark</name>
    <dbReference type="NCBI Taxonomy" id="7868"/>
    <lineage>
        <taxon>Eukaryota</taxon>
        <taxon>Metazoa</taxon>
        <taxon>Chordata</taxon>
        <taxon>Craniata</taxon>
        <taxon>Vertebrata</taxon>
        <taxon>Chondrichthyes</taxon>
        <taxon>Holocephali</taxon>
        <taxon>Chimaeriformes</taxon>
        <taxon>Callorhinchidae</taxon>
        <taxon>Callorhinchus</taxon>
    </lineage>
</organism>
<sequence>MDFSGQYELQSQENAVPFMKAMGLSDEMIGKVKDLKSTTKIVQTGQDILVAIHTGSQVLVNEFTLGKEMNMETPTGDTVKAMMKLEGDNKLVVTTAAITSVAELVEDRLINTITFQGIVYKRISKKVIDPVSENGQ</sequence>
<evidence type="ECO:0000256" key="1">
    <source>
        <dbReference type="ARBA" id="ARBA00008390"/>
    </source>
</evidence>
<reference evidence="2 4" key="3">
    <citation type="journal article" date="2014" name="Nature">
        <title>Elephant shark genome provides unique insights into gnathostome evolution.</title>
        <authorList>
            <consortium name="International Elephant Shark Genome Sequencing Consortium"/>
            <person name="Venkatesh B."/>
            <person name="Lee A.P."/>
            <person name="Ravi V."/>
            <person name="Maurya A.K."/>
            <person name="Lian M.M."/>
            <person name="Swann J.B."/>
            <person name="Ohta Y."/>
            <person name="Flajnik M.F."/>
            <person name="Sutoh Y."/>
            <person name="Kasahara M."/>
            <person name="Hoon S."/>
            <person name="Gangu V."/>
            <person name="Roy S.W."/>
            <person name="Irimia M."/>
            <person name="Korzh V."/>
            <person name="Kondrychyn I."/>
            <person name="Lim Z.W."/>
            <person name="Tay B.H."/>
            <person name="Tohari S."/>
            <person name="Kong K.W."/>
            <person name="Ho S."/>
            <person name="Lorente-Galdos B."/>
            <person name="Quilez J."/>
            <person name="Marques-Bonet T."/>
            <person name="Raney B.J."/>
            <person name="Ingham P.W."/>
            <person name="Tay A."/>
            <person name="Hillier L.W."/>
            <person name="Minx P."/>
            <person name="Boehm T."/>
            <person name="Wilson R.K."/>
            <person name="Brenner S."/>
            <person name="Warren W.C."/>
        </authorList>
    </citation>
    <scope>NUCLEOTIDE SEQUENCE</scope>
    <source>
        <tissue evidence="2">Ovary</tissue>
    </source>
</reference>